<dbReference type="AlphaFoldDB" id="A0A9Q0GPY1"/>
<dbReference type="Proteomes" id="UP001141806">
    <property type="component" value="Unassembled WGS sequence"/>
</dbReference>
<reference evidence="3" key="1">
    <citation type="journal article" date="2023" name="Plant J.">
        <title>The genome of the king protea, Protea cynaroides.</title>
        <authorList>
            <person name="Chang J."/>
            <person name="Duong T.A."/>
            <person name="Schoeman C."/>
            <person name="Ma X."/>
            <person name="Roodt D."/>
            <person name="Barker N."/>
            <person name="Li Z."/>
            <person name="Van de Peer Y."/>
            <person name="Mizrachi E."/>
        </authorList>
    </citation>
    <scope>NUCLEOTIDE SEQUENCE</scope>
    <source>
        <tissue evidence="3">Young leaves</tissue>
    </source>
</reference>
<proteinExistence type="predicted"/>
<gene>
    <name evidence="3" type="ORF">NE237_028754</name>
</gene>
<feature type="transmembrane region" description="Helical" evidence="2">
    <location>
        <begin position="70"/>
        <end position="92"/>
    </location>
</feature>
<dbReference type="EMBL" id="JAMYWD010000012">
    <property type="protein sequence ID" value="KAJ4951922.1"/>
    <property type="molecule type" value="Genomic_DNA"/>
</dbReference>
<keyword evidence="4" id="KW-1185">Reference proteome</keyword>
<protein>
    <submittedName>
        <fullName evidence="3">Uncharacterized protein</fullName>
    </submittedName>
</protein>
<evidence type="ECO:0000313" key="3">
    <source>
        <dbReference type="EMBL" id="KAJ4951922.1"/>
    </source>
</evidence>
<evidence type="ECO:0000256" key="1">
    <source>
        <dbReference type="SAM" id="MobiDB-lite"/>
    </source>
</evidence>
<feature type="region of interest" description="Disordered" evidence="1">
    <location>
        <begin position="1"/>
        <end position="38"/>
    </location>
</feature>
<keyword evidence="2" id="KW-1133">Transmembrane helix</keyword>
<sequence>MGVVDPQCLGRARQNPKQRDSQAFAHHSPPASTHKNPLRSQQFLQAPILCGQPVGQPRITQQIPFCLSPLLSSLLLLLLFLFCLPNVCVILLRFRGKIITRKTDV</sequence>
<name>A0A9Q0GPY1_9MAGN</name>
<keyword evidence="2" id="KW-0812">Transmembrane</keyword>
<evidence type="ECO:0000313" key="4">
    <source>
        <dbReference type="Proteomes" id="UP001141806"/>
    </source>
</evidence>
<evidence type="ECO:0000256" key="2">
    <source>
        <dbReference type="SAM" id="Phobius"/>
    </source>
</evidence>
<accession>A0A9Q0GPY1</accession>
<organism evidence="3 4">
    <name type="scientific">Protea cynaroides</name>
    <dbReference type="NCBI Taxonomy" id="273540"/>
    <lineage>
        <taxon>Eukaryota</taxon>
        <taxon>Viridiplantae</taxon>
        <taxon>Streptophyta</taxon>
        <taxon>Embryophyta</taxon>
        <taxon>Tracheophyta</taxon>
        <taxon>Spermatophyta</taxon>
        <taxon>Magnoliopsida</taxon>
        <taxon>Proteales</taxon>
        <taxon>Proteaceae</taxon>
        <taxon>Protea</taxon>
    </lineage>
</organism>
<comment type="caution">
    <text evidence="3">The sequence shown here is derived from an EMBL/GenBank/DDBJ whole genome shotgun (WGS) entry which is preliminary data.</text>
</comment>
<keyword evidence="2" id="KW-0472">Membrane</keyword>